<protein>
    <submittedName>
        <fullName evidence="11">DctQ3</fullName>
    </submittedName>
</protein>
<evidence type="ECO:0000259" key="10">
    <source>
        <dbReference type="Pfam" id="PF04290"/>
    </source>
</evidence>
<evidence type="ECO:0000256" key="8">
    <source>
        <dbReference type="ARBA" id="ARBA00038436"/>
    </source>
</evidence>
<keyword evidence="6 9" id="KW-1133">Transmembrane helix</keyword>
<keyword evidence="4" id="KW-0997">Cell inner membrane</keyword>
<feature type="transmembrane region" description="Helical" evidence="9">
    <location>
        <begin position="53"/>
        <end position="73"/>
    </location>
</feature>
<proteinExistence type="inferred from homology"/>
<comment type="subcellular location">
    <subcellularLocation>
        <location evidence="1">Cell inner membrane</location>
        <topology evidence="1">Multi-pass membrane protein</topology>
    </subcellularLocation>
</comment>
<keyword evidence="5 9" id="KW-0812">Transmembrane</keyword>
<evidence type="ECO:0000313" key="11">
    <source>
        <dbReference type="EMBL" id="ACN14332.1"/>
    </source>
</evidence>
<dbReference type="PANTHER" id="PTHR35011">
    <property type="entry name" value="2,3-DIKETO-L-GULONATE TRAP TRANSPORTER SMALL PERMEASE PROTEIN YIAM"/>
    <property type="match status" value="1"/>
</dbReference>
<accession>C0QM26</accession>
<evidence type="ECO:0000256" key="5">
    <source>
        <dbReference type="ARBA" id="ARBA00022692"/>
    </source>
</evidence>
<dbReference type="Proteomes" id="UP000000442">
    <property type="component" value="Chromosome"/>
</dbReference>
<keyword evidence="3" id="KW-1003">Cell membrane</keyword>
<dbReference type="HOGENOM" id="CLU_086356_8_6_7"/>
<evidence type="ECO:0000256" key="6">
    <source>
        <dbReference type="ARBA" id="ARBA00022989"/>
    </source>
</evidence>
<dbReference type="GO" id="GO:0005886">
    <property type="term" value="C:plasma membrane"/>
    <property type="evidence" value="ECO:0007669"/>
    <property type="project" value="UniProtKB-SubCell"/>
</dbReference>
<keyword evidence="12" id="KW-1185">Reference proteome</keyword>
<dbReference type="AlphaFoldDB" id="C0QM26"/>
<evidence type="ECO:0000313" key="12">
    <source>
        <dbReference type="Proteomes" id="UP000000442"/>
    </source>
</evidence>
<comment type="similarity">
    <text evidence="8">Belongs to the TRAP transporter small permease family.</text>
</comment>
<keyword evidence="2" id="KW-0813">Transport</keyword>
<evidence type="ECO:0000256" key="3">
    <source>
        <dbReference type="ARBA" id="ARBA00022475"/>
    </source>
</evidence>
<sequence>MPALTKHLLFARFKRLVHGLTRWSLALGMGWVLVMMILTTADVAGRYFLSKPVPGAMELSSFMLAVFAMLGMAHTHQRGANVRVTMLIRTLPPFFANVLVIISTVLTLQIVGMMAWYAVRMGLEEYHANATTDALSIPLYPLEFLLALGTLLLGLEIIVNLGDAFYRLFAAKNQG</sequence>
<dbReference type="Pfam" id="PF04290">
    <property type="entry name" value="DctQ"/>
    <property type="match status" value="1"/>
</dbReference>
<evidence type="ECO:0000256" key="1">
    <source>
        <dbReference type="ARBA" id="ARBA00004429"/>
    </source>
</evidence>
<gene>
    <name evidence="11" type="primary">dctQ3</name>
    <name evidence="11" type="ordered locus">HRM2_12200</name>
</gene>
<feature type="transmembrane region" description="Helical" evidence="9">
    <location>
        <begin position="20"/>
        <end position="41"/>
    </location>
</feature>
<evidence type="ECO:0000256" key="4">
    <source>
        <dbReference type="ARBA" id="ARBA00022519"/>
    </source>
</evidence>
<dbReference type="KEGG" id="dat:HRM2_12200"/>
<keyword evidence="7 9" id="KW-0472">Membrane</keyword>
<name>C0QM26_DESAH</name>
<dbReference type="InterPro" id="IPR055348">
    <property type="entry name" value="DctQ"/>
</dbReference>
<dbReference type="STRING" id="177437.HRM2_12200"/>
<reference evidence="11 12" key="1">
    <citation type="journal article" date="2009" name="Environ. Microbiol.">
        <title>Genome sequence of Desulfobacterium autotrophicum HRM2, a marine sulfate reducer oxidizing organic carbon completely to carbon dioxide.</title>
        <authorList>
            <person name="Strittmatter A.W."/>
            <person name="Liesegang H."/>
            <person name="Rabus R."/>
            <person name="Decker I."/>
            <person name="Amann J."/>
            <person name="Andres S."/>
            <person name="Henne A."/>
            <person name="Fricke W.F."/>
            <person name="Martinez-Arias R."/>
            <person name="Bartels D."/>
            <person name="Goesmann A."/>
            <person name="Krause L."/>
            <person name="Puehler A."/>
            <person name="Klenk H.P."/>
            <person name="Richter M."/>
            <person name="Schuler M."/>
            <person name="Gloeckner F.O."/>
            <person name="Meyerdierks A."/>
            <person name="Gottschalk G."/>
            <person name="Amann R."/>
        </authorList>
    </citation>
    <scope>NUCLEOTIDE SEQUENCE [LARGE SCALE GENOMIC DNA]</scope>
    <source>
        <strain evidence="12">ATCC 43914 / DSM 3382 / HRM2</strain>
    </source>
</reference>
<dbReference type="InterPro" id="IPR007387">
    <property type="entry name" value="TRAP_DctQ"/>
</dbReference>
<evidence type="ECO:0000256" key="2">
    <source>
        <dbReference type="ARBA" id="ARBA00022448"/>
    </source>
</evidence>
<feature type="domain" description="Tripartite ATP-independent periplasmic transporters DctQ component" evidence="10">
    <location>
        <begin position="35"/>
        <end position="163"/>
    </location>
</feature>
<evidence type="ECO:0000256" key="7">
    <source>
        <dbReference type="ARBA" id="ARBA00023136"/>
    </source>
</evidence>
<dbReference type="eggNOG" id="COG3090">
    <property type="taxonomic scope" value="Bacteria"/>
</dbReference>
<dbReference type="RefSeq" id="WP_015903121.1">
    <property type="nucleotide sequence ID" value="NC_012108.1"/>
</dbReference>
<organism evidence="11 12">
    <name type="scientific">Desulforapulum autotrophicum (strain ATCC 43914 / DSM 3382 / VKM B-1955 / HRM2)</name>
    <name type="common">Desulfobacterium autotrophicum</name>
    <dbReference type="NCBI Taxonomy" id="177437"/>
    <lineage>
        <taxon>Bacteria</taxon>
        <taxon>Pseudomonadati</taxon>
        <taxon>Thermodesulfobacteriota</taxon>
        <taxon>Desulfobacteria</taxon>
        <taxon>Desulfobacterales</taxon>
        <taxon>Desulfobacteraceae</taxon>
        <taxon>Desulforapulum</taxon>
    </lineage>
</organism>
<feature type="transmembrane region" description="Helical" evidence="9">
    <location>
        <begin position="139"/>
        <end position="159"/>
    </location>
</feature>
<dbReference type="OrthoDB" id="2877624at2"/>
<feature type="transmembrane region" description="Helical" evidence="9">
    <location>
        <begin position="94"/>
        <end position="119"/>
    </location>
</feature>
<dbReference type="EMBL" id="CP001087">
    <property type="protein sequence ID" value="ACN14332.1"/>
    <property type="molecule type" value="Genomic_DNA"/>
</dbReference>
<evidence type="ECO:0000256" key="9">
    <source>
        <dbReference type="SAM" id="Phobius"/>
    </source>
</evidence>